<dbReference type="NCBIfam" id="TIGR00281">
    <property type="entry name" value="SMC-Scp complex subunit ScpB"/>
    <property type="match status" value="1"/>
</dbReference>
<evidence type="ECO:0000256" key="2">
    <source>
        <dbReference type="ARBA" id="ARBA00022618"/>
    </source>
</evidence>
<evidence type="ECO:0000256" key="1">
    <source>
        <dbReference type="ARBA" id="ARBA00022490"/>
    </source>
</evidence>
<proteinExistence type="inferred from homology"/>
<feature type="compositionally biased region" description="Acidic residues" evidence="6">
    <location>
        <begin position="187"/>
        <end position="199"/>
    </location>
</feature>
<comment type="subunit">
    <text evidence="5">Homodimer. Homodimerization may be required to stabilize the binding of ScpA to the Smc head domains. Component of a cohesin-like complex composed of ScpA, ScpB and the Smc homodimer, in which ScpA and ScpB bind to the head domain of Smc. The presence of the three proteins is required for the association of the complex with DNA.</text>
</comment>
<comment type="function">
    <text evidence="5">Participates in chromosomal partition during cell division. May act via the formation of a condensin-like complex containing Smc and ScpA that pull DNA away from mid-cell into both cell halves.</text>
</comment>
<dbReference type="PIRSF" id="PIRSF019345">
    <property type="entry name" value="ScpB"/>
    <property type="match status" value="1"/>
</dbReference>
<evidence type="ECO:0000256" key="6">
    <source>
        <dbReference type="SAM" id="MobiDB-lite"/>
    </source>
</evidence>
<dbReference type="InterPro" id="IPR036388">
    <property type="entry name" value="WH-like_DNA-bd_sf"/>
</dbReference>
<comment type="subcellular location">
    <subcellularLocation>
        <location evidence="5">Cytoplasm</location>
    </subcellularLocation>
    <text evidence="5">Associated with two foci at the outer edges of the nucleoid region in young cells, and at four foci within both cell halves in older cells.</text>
</comment>
<dbReference type="PANTHER" id="PTHR34298:SF2">
    <property type="entry name" value="SEGREGATION AND CONDENSATION PROTEIN B"/>
    <property type="match status" value="1"/>
</dbReference>
<dbReference type="GO" id="GO:0051301">
    <property type="term" value="P:cell division"/>
    <property type="evidence" value="ECO:0007669"/>
    <property type="project" value="UniProtKB-KW"/>
</dbReference>
<comment type="similarity">
    <text evidence="5">Belongs to the ScpB family.</text>
</comment>
<dbReference type="Proteomes" id="UP000018168">
    <property type="component" value="Unassembled WGS sequence"/>
</dbReference>
<dbReference type="GO" id="GO:0005737">
    <property type="term" value="C:cytoplasm"/>
    <property type="evidence" value="ECO:0007669"/>
    <property type="project" value="UniProtKB-SubCell"/>
</dbReference>
<dbReference type="SUPFAM" id="SSF46785">
    <property type="entry name" value="Winged helix' DNA-binding domain"/>
    <property type="match status" value="2"/>
</dbReference>
<keyword evidence="3 5" id="KW-0159">Chromosome partition</keyword>
<protein>
    <recommendedName>
        <fullName evidence="5">Segregation and condensation protein B</fullName>
    </recommendedName>
</protein>
<evidence type="ECO:0000313" key="8">
    <source>
        <dbReference type="Proteomes" id="UP000018168"/>
    </source>
</evidence>
<dbReference type="InterPro" id="IPR005234">
    <property type="entry name" value="ScpB_csome_segregation"/>
</dbReference>
<dbReference type="GO" id="GO:0051304">
    <property type="term" value="P:chromosome separation"/>
    <property type="evidence" value="ECO:0007669"/>
    <property type="project" value="InterPro"/>
</dbReference>
<comment type="caution">
    <text evidence="7">The sequence shown here is derived from an EMBL/GenBank/DDBJ whole genome shotgun (WGS) entry which is preliminary data.</text>
</comment>
<name>R6MWG0_9FIRM</name>
<reference evidence="7" key="1">
    <citation type="submission" date="2012-11" db="EMBL/GenBank/DDBJ databases">
        <title>Dependencies among metagenomic species, viruses, plasmids and units of genetic variation.</title>
        <authorList>
            <person name="Nielsen H.B."/>
            <person name="Almeida M."/>
            <person name="Juncker A.S."/>
            <person name="Rasmussen S."/>
            <person name="Li J."/>
            <person name="Sunagawa S."/>
            <person name="Plichta D."/>
            <person name="Gautier L."/>
            <person name="Le Chatelier E."/>
            <person name="Peletier E."/>
            <person name="Bonde I."/>
            <person name="Nielsen T."/>
            <person name="Manichanh C."/>
            <person name="Arumugam M."/>
            <person name="Batto J."/>
            <person name="Santos M.B.Q.D."/>
            <person name="Blom N."/>
            <person name="Borruel N."/>
            <person name="Burgdorf K.S."/>
            <person name="Boumezbeur F."/>
            <person name="Casellas F."/>
            <person name="Dore J."/>
            <person name="Guarner F."/>
            <person name="Hansen T."/>
            <person name="Hildebrand F."/>
            <person name="Kaas R.S."/>
            <person name="Kennedy S."/>
            <person name="Kristiansen K."/>
            <person name="Kultima J.R."/>
            <person name="Leonard P."/>
            <person name="Levenez F."/>
            <person name="Lund O."/>
            <person name="Moumen B."/>
            <person name="Le Paslier D."/>
            <person name="Pons N."/>
            <person name="Pedersen O."/>
            <person name="Prifti E."/>
            <person name="Qin J."/>
            <person name="Raes J."/>
            <person name="Tap J."/>
            <person name="Tims S."/>
            <person name="Ussery D.W."/>
            <person name="Yamada T."/>
            <person name="MetaHit consortium"/>
            <person name="Renault P."/>
            <person name="Sicheritz-Ponten T."/>
            <person name="Bork P."/>
            <person name="Wang J."/>
            <person name="Brunak S."/>
            <person name="Ehrlich S.D."/>
        </authorList>
    </citation>
    <scope>NUCLEOTIDE SEQUENCE [LARGE SCALE GENOMIC DNA]</scope>
</reference>
<keyword evidence="2 5" id="KW-0132">Cell division</keyword>
<dbReference type="Gene3D" id="1.10.10.10">
    <property type="entry name" value="Winged helix-like DNA-binding domain superfamily/Winged helix DNA-binding domain"/>
    <property type="match status" value="2"/>
</dbReference>
<evidence type="ECO:0000256" key="3">
    <source>
        <dbReference type="ARBA" id="ARBA00022829"/>
    </source>
</evidence>
<dbReference type="InterPro" id="IPR036390">
    <property type="entry name" value="WH_DNA-bd_sf"/>
</dbReference>
<dbReference type="AlphaFoldDB" id="R6MWG0"/>
<evidence type="ECO:0000313" key="7">
    <source>
        <dbReference type="EMBL" id="CDC04033.1"/>
    </source>
</evidence>
<evidence type="ECO:0000256" key="5">
    <source>
        <dbReference type="HAMAP-Rule" id="MF_01804"/>
    </source>
</evidence>
<feature type="region of interest" description="Disordered" evidence="6">
    <location>
        <begin position="175"/>
        <end position="199"/>
    </location>
</feature>
<accession>R6MWG0</accession>
<sequence length="199" mass="22250">MVRFGDQGVPSSHRGGSVRQIEAVLFASGEPVSVDRLAEILELDKPTVLKLAQSLQERLEQKDSGVCLLRIDNQFQMASKPEYGDIIRKVMDMRRNVPLSPAAMEVLSIVAYNQPVTKAFIEQIRGVDCSGVLQSLTVKELVEEKGRLELPGRPLLYGTTDNFLRCFQLSSLEELPPLPEKEKAQEPSEEGEQEEELKL</sequence>
<evidence type="ECO:0000256" key="4">
    <source>
        <dbReference type="ARBA" id="ARBA00023306"/>
    </source>
</evidence>
<dbReference type="HAMAP" id="MF_01804">
    <property type="entry name" value="ScpB"/>
    <property type="match status" value="1"/>
</dbReference>
<dbReference type="EMBL" id="CBEP010000035">
    <property type="protein sequence ID" value="CDC04033.1"/>
    <property type="molecule type" value="Genomic_DNA"/>
</dbReference>
<gene>
    <name evidence="5" type="primary">scpB</name>
    <name evidence="7" type="ORF">BN578_00028</name>
</gene>
<keyword evidence="4 5" id="KW-0131">Cell cycle</keyword>
<organism evidence="7 8">
    <name type="scientific">[Clostridium] leptum CAG:27</name>
    <dbReference type="NCBI Taxonomy" id="1263068"/>
    <lineage>
        <taxon>Bacteria</taxon>
        <taxon>Bacillati</taxon>
        <taxon>Bacillota</taxon>
        <taxon>Clostridia</taxon>
        <taxon>Eubacteriales</taxon>
        <taxon>Oscillospiraceae</taxon>
        <taxon>Oscillospiraceae incertae sedis</taxon>
    </lineage>
</organism>
<dbReference type="GO" id="GO:0006260">
    <property type="term" value="P:DNA replication"/>
    <property type="evidence" value="ECO:0007669"/>
    <property type="project" value="UniProtKB-UniRule"/>
</dbReference>
<dbReference type="PANTHER" id="PTHR34298">
    <property type="entry name" value="SEGREGATION AND CONDENSATION PROTEIN B"/>
    <property type="match status" value="1"/>
</dbReference>
<dbReference type="Pfam" id="PF04079">
    <property type="entry name" value="SMC_ScpB"/>
    <property type="match status" value="1"/>
</dbReference>
<keyword evidence="1 5" id="KW-0963">Cytoplasm</keyword>